<feature type="domain" description="CdiI C-terminal" evidence="1">
    <location>
        <begin position="25"/>
        <end position="122"/>
    </location>
</feature>
<proteinExistence type="predicted"/>
<dbReference type="EMBL" id="CP054301">
    <property type="protein sequence ID" value="QKK79990.1"/>
    <property type="molecule type" value="Genomic_DNA"/>
</dbReference>
<dbReference type="AlphaFoldDB" id="A0A859CZQ8"/>
<evidence type="ECO:0000313" key="3">
    <source>
        <dbReference type="Proteomes" id="UP000509371"/>
    </source>
</evidence>
<evidence type="ECO:0000259" key="1">
    <source>
        <dbReference type="Pfam" id="PF18228"/>
    </source>
</evidence>
<dbReference type="KEGG" id="mpri:MP3633_1256"/>
<reference evidence="2 3" key="1">
    <citation type="submission" date="2020-06" db="EMBL/GenBank/DDBJ databases">
        <authorList>
            <person name="Voronona O.L."/>
            <person name="Aksenova E.I."/>
            <person name="Kunda M.S."/>
            <person name="Semenov A.N."/>
            <person name="Ryzhova N."/>
        </authorList>
    </citation>
    <scope>NUCLEOTIDE SEQUENCE [LARGE SCALE GENOMIC DNA]</scope>
    <source>
        <strain evidence="2 3">MPKMM3633</strain>
    </source>
</reference>
<evidence type="ECO:0000313" key="2">
    <source>
        <dbReference type="EMBL" id="QKK79990.1"/>
    </source>
</evidence>
<name>A0A859CZQ8_9GAMM</name>
<dbReference type="Gene3D" id="3.30.2450.20">
    <property type="match status" value="1"/>
</dbReference>
<accession>A0A859CZQ8</accession>
<dbReference type="Pfam" id="PF18228">
    <property type="entry name" value="CdiI_N"/>
    <property type="match status" value="1"/>
</dbReference>
<dbReference type="Proteomes" id="UP000509371">
    <property type="component" value="Chromosome"/>
</dbReference>
<sequence length="124" mass="14481">MYKFNLTENGMGSIQIDDFKEFFESDLSYWSKEMYEAHWLKASEEVEAGNSVSFITSITEPDSSNFIRSWSCYSINGELIFQERILFLDDLESSFNLKEPHKNIESYESVSEDGDKISEWLTRA</sequence>
<organism evidence="2 3">
    <name type="scientific">Marinomonas primoryensis</name>
    <dbReference type="NCBI Taxonomy" id="178399"/>
    <lineage>
        <taxon>Bacteria</taxon>
        <taxon>Pseudomonadati</taxon>
        <taxon>Pseudomonadota</taxon>
        <taxon>Gammaproteobacteria</taxon>
        <taxon>Oceanospirillales</taxon>
        <taxon>Oceanospirillaceae</taxon>
        <taxon>Marinomonas</taxon>
    </lineage>
</organism>
<gene>
    <name evidence="2" type="ORF">MP3633_1256</name>
</gene>
<dbReference type="InterPro" id="IPR053755">
    <property type="entry name" value="CDI_immunity_sf"/>
</dbReference>
<protein>
    <recommendedName>
        <fullName evidence="1">CdiI C-terminal domain-containing protein</fullName>
    </recommendedName>
</protein>
<dbReference type="InterPro" id="IPR040509">
    <property type="entry name" value="CdiI_C"/>
</dbReference>